<protein>
    <submittedName>
        <fullName evidence="1">Uncharacterized protein</fullName>
    </submittedName>
</protein>
<dbReference type="Proteomes" id="UP000821837">
    <property type="component" value="Unassembled WGS sequence"/>
</dbReference>
<dbReference type="AlphaFoldDB" id="A0A9D4SX71"/>
<organism evidence="1 2">
    <name type="scientific">Rhipicephalus sanguineus</name>
    <name type="common">Brown dog tick</name>
    <name type="synonym">Ixodes sanguineus</name>
    <dbReference type="NCBI Taxonomy" id="34632"/>
    <lineage>
        <taxon>Eukaryota</taxon>
        <taxon>Metazoa</taxon>
        <taxon>Ecdysozoa</taxon>
        <taxon>Arthropoda</taxon>
        <taxon>Chelicerata</taxon>
        <taxon>Arachnida</taxon>
        <taxon>Acari</taxon>
        <taxon>Parasitiformes</taxon>
        <taxon>Ixodida</taxon>
        <taxon>Ixodoidea</taxon>
        <taxon>Ixodidae</taxon>
        <taxon>Rhipicephalinae</taxon>
        <taxon>Rhipicephalus</taxon>
        <taxon>Rhipicephalus</taxon>
    </lineage>
</organism>
<reference evidence="1" key="1">
    <citation type="journal article" date="2020" name="Cell">
        <title>Large-Scale Comparative Analyses of Tick Genomes Elucidate Their Genetic Diversity and Vector Capacities.</title>
        <authorList>
            <consortium name="Tick Genome and Microbiome Consortium (TIGMIC)"/>
            <person name="Jia N."/>
            <person name="Wang J."/>
            <person name="Shi W."/>
            <person name="Du L."/>
            <person name="Sun Y."/>
            <person name="Zhan W."/>
            <person name="Jiang J.F."/>
            <person name="Wang Q."/>
            <person name="Zhang B."/>
            <person name="Ji P."/>
            <person name="Bell-Sakyi L."/>
            <person name="Cui X.M."/>
            <person name="Yuan T.T."/>
            <person name="Jiang B.G."/>
            <person name="Yang W.F."/>
            <person name="Lam T.T."/>
            <person name="Chang Q.C."/>
            <person name="Ding S.J."/>
            <person name="Wang X.J."/>
            <person name="Zhu J.G."/>
            <person name="Ruan X.D."/>
            <person name="Zhao L."/>
            <person name="Wei J.T."/>
            <person name="Ye R.Z."/>
            <person name="Que T.C."/>
            <person name="Du C.H."/>
            <person name="Zhou Y.H."/>
            <person name="Cheng J.X."/>
            <person name="Dai P.F."/>
            <person name="Guo W.B."/>
            <person name="Han X.H."/>
            <person name="Huang E.J."/>
            <person name="Li L.F."/>
            <person name="Wei W."/>
            <person name="Gao Y.C."/>
            <person name="Liu J.Z."/>
            <person name="Shao H.Z."/>
            <person name="Wang X."/>
            <person name="Wang C.C."/>
            <person name="Yang T.C."/>
            <person name="Huo Q.B."/>
            <person name="Li W."/>
            <person name="Chen H.Y."/>
            <person name="Chen S.E."/>
            <person name="Zhou L.G."/>
            <person name="Ni X.B."/>
            <person name="Tian J.H."/>
            <person name="Sheng Y."/>
            <person name="Liu T."/>
            <person name="Pan Y.S."/>
            <person name="Xia L.Y."/>
            <person name="Li J."/>
            <person name="Zhao F."/>
            <person name="Cao W.C."/>
        </authorList>
    </citation>
    <scope>NUCLEOTIDE SEQUENCE</scope>
    <source>
        <strain evidence="1">Rsan-2018</strain>
    </source>
</reference>
<reference evidence="1" key="2">
    <citation type="submission" date="2021-09" db="EMBL/GenBank/DDBJ databases">
        <authorList>
            <person name="Jia N."/>
            <person name="Wang J."/>
            <person name="Shi W."/>
            <person name="Du L."/>
            <person name="Sun Y."/>
            <person name="Zhan W."/>
            <person name="Jiang J."/>
            <person name="Wang Q."/>
            <person name="Zhang B."/>
            <person name="Ji P."/>
            <person name="Sakyi L.B."/>
            <person name="Cui X."/>
            <person name="Yuan T."/>
            <person name="Jiang B."/>
            <person name="Yang W."/>
            <person name="Lam T.T.-Y."/>
            <person name="Chang Q."/>
            <person name="Ding S."/>
            <person name="Wang X."/>
            <person name="Zhu J."/>
            <person name="Ruan X."/>
            <person name="Zhao L."/>
            <person name="Wei J."/>
            <person name="Que T."/>
            <person name="Du C."/>
            <person name="Cheng J."/>
            <person name="Dai P."/>
            <person name="Han X."/>
            <person name="Huang E."/>
            <person name="Gao Y."/>
            <person name="Liu J."/>
            <person name="Shao H."/>
            <person name="Ye R."/>
            <person name="Li L."/>
            <person name="Wei W."/>
            <person name="Wang X."/>
            <person name="Wang C."/>
            <person name="Huo Q."/>
            <person name="Li W."/>
            <person name="Guo W."/>
            <person name="Chen H."/>
            <person name="Chen S."/>
            <person name="Zhou L."/>
            <person name="Zhou L."/>
            <person name="Ni X."/>
            <person name="Tian J."/>
            <person name="Zhou Y."/>
            <person name="Sheng Y."/>
            <person name="Liu T."/>
            <person name="Pan Y."/>
            <person name="Xia L."/>
            <person name="Li J."/>
            <person name="Zhao F."/>
            <person name="Cao W."/>
        </authorList>
    </citation>
    <scope>NUCLEOTIDE SEQUENCE</scope>
    <source>
        <strain evidence="1">Rsan-2018</strain>
        <tissue evidence="1">Larvae</tissue>
    </source>
</reference>
<evidence type="ECO:0000313" key="1">
    <source>
        <dbReference type="EMBL" id="KAH7957202.1"/>
    </source>
</evidence>
<proteinExistence type="predicted"/>
<gene>
    <name evidence="1" type="ORF">HPB52_016052</name>
</gene>
<keyword evidence="2" id="KW-1185">Reference proteome</keyword>
<name>A0A9D4SX71_RHISA</name>
<accession>A0A9D4SX71</accession>
<dbReference type="EMBL" id="JABSTV010001250">
    <property type="protein sequence ID" value="KAH7957202.1"/>
    <property type="molecule type" value="Genomic_DNA"/>
</dbReference>
<comment type="caution">
    <text evidence="1">The sequence shown here is derived from an EMBL/GenBank/DDBJ whole genome shotgun (WGS) entry which is preliminary data.</text>
</comment>
<sequence length="153" mass="17113">MLEMVLKALKEIKAELGAQTKGIQRLESAIDLQQRTSAGPSLDSSMLDLLPLTTQSSLGSLSAYSKMTLTEQDWNAIVTPMTKEKSATTNSTYSSGLCDADRERYAQKLELCGFDPFELDAREWLVSADVWPRVNMCDIHDFLVVRTSFLTRK</sequence>
<evidence type="ECO:0000313" key="2">
    <source>
        <dbReference type="Proteomes" id="UP000821837"/>
    </source>
</evidence>